<organism evidence="1 2">
    <name type="scientific">Parelaphostrongylus tenuis</name>
    <name type="common">Meningeal worm</name>
    <dbReference type="NCBI Taxonomy" id="148309"/>
    <lineage>
        <taxon>Eukaryota</taxon>
        <taxon>Metazoa</taxon>
        <taxon>Ecdysozoa</taxon>
        <taxon>Nematoda</taxon>
        <taxon>Chromadorea</taxon>
        <taxon>Rhabditida</taxon>
        <taxon>Rhabditina</taxon>
        <taxon>Rhabditomorpha</taxon>
        <taxon>Strongyloidea</taxon>
        <taxon>Metastrongylidae</taxon>
        <taxon>Parelaphostrongylus</taxon>
    </lineage>
</organism>
<evidence type="ECO:0000313" key="1">
    <source>
        <dbReference type="EMBL" id="KAJ1350292.1"/>
    </source>
</evidence>
<dbReference type="Proteomes" id="UP001196413">
    <property type="component" value="Unassembled WGS sequence"/>
</dbReference>
<gene>
    <name evidence="1" type="ORF">KIN20_006054</name>
</gene>
<protein>
    <submittedName>
        <fullName evidence="1">Uncharacterized protein</fullName>
    </submittedName>
</protein>
<dbReference type="EMBL" id="JAHQIW010000829">
    <property type="protein sequence ID" value="KAJ1350292.1"/>
    <property type="molecule type" value="Genomic_DNA"/>
</dbReference>
<comment type="caution">
    <text evidence="1">The sequence shown here is derived from an EMBL/GenBank/DDBJ whole genome shotgun (WGS) entry which is preliminary data.</text>
</comment>
<dbReference type="AlphaFoldDB" id="A0AAD5QGE5"/>
<name>A0AAD5QGE5_PARTN</name>
<evidence type="ECO:0000313" key="2">
    <source>
        <dbReference type="Proteomes" id="UP001196413"/>
    </source>
</evidence>
<reference evidence="1" key="1">
    <citation type="submission" date="2021-06" db="EMBL/GenBank/DDBJ databases">
        <title>Parelaphostrongylus tenuis whole genome reference sequence.</title>
        <authorList>
            <person name="Garwood T.J."/>
            <person name="Larsen P.A."/>
            <person name="Fountain-Jones N.M."/>
            <person name="Garbe J.R."/>
            <person name="Macchietto M.G."/>
            <person name="Kania S.A."/>
            <person name="Gerhold R.W."/>
            <person name="Richards J.E."/>
            <person name="Wolf T.M."/>
        </authorList>
    </citation>
    <scope>NUCLEOTIDE SEQUENCE</scope>
    <source>
        <strain evidence="1">MNPRO001-30</strain>
        <tissue evidence="1">Meninges</tissue>
    </source>
</reference>
<accession>A0AAD5QGE5</accession>
<proteinExistence type="predicted"/>
<keyword evidence="2" id="KW-1185">Reference proteome</keyword>
<sequence>MRDDGEKVQVLRKTKFERRSVNIGSVEVRRKSIVEILSHFVPAGDITDYCKTN</sequence>